<dbReference type="EMBL" id="AP025292">
    <property type="protein sequence ID" value="BDC99032.1"/>
    <property type="molecule type" value="Genomic_DNA"/>
</dbReference>
<dbReference type="PANTHER" id="PTHR43047">
    <property type="entry name" value="TWO-COMPONENT HISTIDINE PROTEIN KINASE"/>
    <property type="match status" value="1"/>
</dbReference>
<sequence length="550" mass="62776">MNLSISNIRQLLGFDNRFSFEEKLLNGFSLTGSLIGISILPAAFLGVFGQLPIITISLLFSISCGCYYLNRFRRDFLKALYGFCGLFTFLLLFEWYTMGGVHGTASVGIIGCNVALLLLMPKNLIGKYIIAFSALLLAMLLTERFLPDSIMGEPVNFDTRQAQLISIFVLSTFATYFFKKEEFRRKTELLLNNQIQRHLVSAIENSYLMASFDENRNMLYLSKSASQVLPFNTQTELTLFLHRLVNERIQSEADHVVKELQLTFNQQEKYLDTIFHQGQENQQRFYHLIIHDITDRKNHEITLQQALNHQAEMNELKTKFVTMVSHQFRTPLATIQSASELLEIEGGCHPLPKNSPKRYSQIYESVESLRQMMERMLDFGSLESANPTLKVTPCCLKALIEDQIKKHLNAFPEKRNVNFKAPQNDRKVNLDFYLFQHIVSNLICNALKYSNSENEVITISLTYQEDDFQLTIADQGIGIPADDLKNLFMPFFRATNTENHKGTGIGLSFVKQFVELHKGTIGVESVLGVGTTFKINIPYLLESEKSAPQK</sequence>
<evidence type="ECO:0000256" key="2">
    <source>
        <dbReference type="ARBA" id="ARBA00012438"/>
    </source>
</evidence>
<dbReference type="Pfam" id="PF02518">
    <property type="entry name" value="HATPase_c"/>
    <property type="match status" value="1"/>
</dbReference>
<evidence type="ECO:0000313" key="9">
    <source>
        <dbReference type="Proteomes" id="UP001354989"/>
    </source>
</evidence>
<dbReference type="PROSITE" id="PS50109">
    <property type="entry name" value="HIS_KIN"/>
    <property type="match status" value="1"/>
</dbReference>
<keyword evidence="9" id="KW-1185">Reference proteome</keyword>
<evidence type="ECO:0000259" key="7">
    <source>
        <dbReference type="PROSITE" id="PS50109"/>
    </source>
</evidence>
<dbReference type="SUPFAM" id="SSF55874">
    <property type="entry name" value="ATPase domain of HSP90 chaperone/DNA topoisomerase II/histidine kinase"/>
    <property type="match status" value="1"/>
</dbReference>
<reference evidence="8 9" key="1">
    <citation type="submission" date="2021-12" db="EMBL/GenBank/DDBJ databases">
        <title>Genome sequencing of bacteria with rrn-lacking chromosome and rrn-plasmid.</title>
        <authorList>
            <person name="Anda M."/>
            <person name="Iwasaki W."/>
        </authorList>
    </citation>
    <scope>NUCLEOTIDE SEQUENCE [LARGE SCALE GENOMIC DNA]</scope>
    <source>
        <strain evidence="8 9">NBRC 101262</strain>
    </source>
</reference>
<dbReference type="PANTHER" id="PTHR43047:SF72">
    <property type="entry name" value="OSMOSENSING HISTIDINE PROTEIN KINASE SLN1"/>
    <property type="match status" value="1"/>
</dbReference>
<dbReference type="RefSeq" id="WP_338398028.1">
    <property type="nucleotide sequence ID" value="NZ_AP025292.1"/>
</dbReference>
<dbReference type="EC" id="2.7.13.3" evidence="2"/>
<dbReference type="PRINTS" id="PR00344">
    <property type="entry name" value="BCTRLSENSOR"/>
</dbReference>
<feature type="transmembrane region" description="Helical" evidence="6">
    <location>
        <begin position="99"/>
        <end position="118"/>
    </location>
</feature>
<dbReference type="Gene3D" id="3.30.565.10">
    <property type="entry name" value="Histidine kinase-like ATPase, C-terminal domain"/>
    <property type="match status" value="1"/>
</dbReference>
<evidence type="ECO:0000256" key="3">
    <source>
        <dbReference type="ARBA" id="ARBA00022553"/>
    </source>
</evidence>
<keyword evidence="6" id="KW-0812">Transmembrane</keyword>
<accession>A0ABN6L743</accession>
<dbReference type="CDD" id="cd00082">
    <property type="entry name" value="HisKA"/>
    <property type="match status" value="1"/>
</dbReference>
<dbReference type="Pfam" id="PF00512">
    <property type="entry name" value="HisKA"/>
    <property type="match status" value="1"/>
</dbReference>
<dbReference type="SUPFAM" id="SSF47384">
    <property type="entry name" value="Homodimeric domain of signal transducing histidine kinase"/>
    <property type="match status" value="1"/>
</dbReference>
<protein>
    <recommendedName>
        <fullName evidence="2">histidine kinase</fullName>
        <ecNumber evidence="2">2.7.13.3</ecNumber>
    </recommendedName>
</protein>
<dbReference type="SMART" id="SM00387">
    <property type="entry name" value="HATPase_c"/>
    <property type="match status" value="1"/>
</dbReference>
<dbReference type="SMART" id="SM00388">
    <property type="entry name" value="HisKA"/>
    <property type="match status" value="1"/>
</dbReference>
<keyword evidence="4" id="KW-0808">Transferase</keyword>
<keyword evidence="3" id="KW-0597">Phosphoprotein</keyword>
<feature type="transmembrane region" description="Helical" evidence="6">
    <location>
        <begin position="125"/>
        <end position="142"/>
    </location>
</feature>
<feature type="transmembrane region" description="Helical" evidence="6">
    <location>
        <begin position="162"/>
        <end position="178"/>
    </location>
</feature>
<feature type="transmembrane region" description="Helical" evidence="6">
    <location>
        <begin position="24"/>
        <end position="45"/>
    </location>
</feature>
<feature type="domain" description="Histidine kinase" evidence="7">
    <location>
        <begin position="323"/>
        <end position="541"/>
    </location>
</feature>
<organism evidence="8 9">
    <name type="scientific">Persicobacter psychrovividus</name>
    <dbReference type="NCBI Taxonomy" id="387638"/>
    <lineage>
        <taxon>Bacteria</taxon>
        <taxon>Pseudomonadati</taxon>
        <taxon>Bacteroidota</taxon>
        <taxon>Cytophagia</taxon>
        <taxon>Cytophagales</taxon>
        <taxon>Persicobacteraceae</taxon>
        <taxon>Persicobacter</taxon>
    </lineage>
</organism>
<dbReference type="Proteomes" id="UP001354989">
    <property type="component" value="Chromosome"/>
</dbReference>
<dbReference type="Gene3D" id="1.10.287.130">
    <property type="match status" value="1"/>
</dbReference>
<name>A0ABN6L743_9BACT</name>
<dbReference type="InterPro" id="IPR036097">
    <property type="entry name" value="HisK_dim/P_sf"/>
</dbReference>
<keyword evidence="5" id="KW-0418">Kinase</keyword>
<proteinExistence type="predicted"/>
<dbReference type="CDD" id="cd00075">
    <property type="entry name" value="HATPase"/>
    <property type="match status" value="1"/>
</dbReference>
<evidence type="ECO:0000256" key="1">
    <source>
        <dbReference type="ARBA" id="ARBA00000085"/>
    </source>
</evidence>
<dbReference type="InterPro" id="IPR003661">
    <property type="entry name" value="HisK_dim/P_dom"/>
</dbReference>
<dbReference type="InterPro" id="IPR005467">
    <property type="entry name" value="His_kinase_dom"/>
</dbReference>
<keyword evidence="6" id="KW-1133">Transmembrane helix</keyword>
<evidence type="ECO:0000256" key="4">
    <source>
        <dbReference type="ARBA" id="ARBA00022679"/>
    </source>
</evidence>
<dbReference type="InterPro" id="IPR004358">
    <property type="entry name" value="Sig_transdc_His_kin-like_C"/>
</dbReference>
<comment type="catalytic activity">
    <reaction evidence="1">
        <text>ATP + protein L-histidine = ADP + protein N-phospho-L-histidine.</text>
        <dbReference type="EC" id="2.7.13.3"/>
    </reaction>
</comment>
<gene>
    <name evidence="8" type="ORF">PEPS_13130</name>
</gene>
<evidence type="ECO:0000256" key="5">
    <source>
        <dbReference type="ARBA" id="ARBA00022777"/>
    </source>
</evidence>
<feature type="transmembrane region" description="Helical" evidence="6">
    <location>
        <begin position="76"/>
        <end position="93"/>
    </location>
</feature>
<evidence type="ECO:0000313" key="8">
    <source>
        <dbReference type="EMBL" id="BDC99032.1"/>
    </source>
</evidence>
<dbReference type="InterPro" id="IPR036890">
    <property type="entry name" value="HATPase_C_sf"/>
</dbReference>
<keyword evidence="6" id="KW-0472">Membrane</keyword>
<dbReference type="InterPro" id="IPR003594">
    <property type="entry name" value="HATPase_dom"/>
</dbReference>
<evidence type="ECO:0000256" key="6">
    <source>
        <dbReference type="SAM" id="Phobius"/>
    </source>
</evidence>
<feature type="transmembrane region" description="Helical" evidence="6">
    <location>
        <begin position="51"/>
        <end position="69"/>
    </location>
</feature>